<keyword evidence="2" id="KW-0282">Flagellum</keyword>
<accession>A0A2W5PIY4</accession>
<evidence type="ECO:0000313" key="2">
    <source>
        <dbReference type="EMBL" id="PZQ44557.1"/>
    </source>
</evidence>
<keyword evidence="2" id="KW-0966">Cell projection</keyword>
<proteinExistence type="predicted"/>
<protein>
    <submittedName>
        <fullName evidence="2">Flagellar protein FlbE</fullName>
    </submittedName>
</protein>
<evidence type="ECO:0000256" key="1">
    <source>
        <dbReference type="SAM" id="MobiDB-lite"/>
    </source>
</evidence>
<dbReference type="EMBL" id="QFQB01000087">
    <property type="protein sequence ID" value="PZQ44557.1"/>
    <property type="molecule type" value="Genomic_DNA"/>
</dbReference>
<keyword evidence="2" id="KW-0969">Cilium</keyword>
<dbReference type="AlphaFoldDB" id="A0A2W5PIY4"/>
<dbReference type="Proteomes" id="UP000249417">
    <property type="component" value="Unassembled WGS sequence"/>
</dbReference>
<gene>
    <name evidence="2" type="ORF">DI551_09885</name>
</gene>
<sequence>MNQDRKFFFDKNIFDAPPKNEEEVVEDLPPPPPTFSEEELSAAKDIAFEQGRQLGQKEQIESREQFVAQSLEKIAENFSRLFAAETMRENIFEKEALRLGVMIVDLLFPSLNERVGHGEALKAIEKTLAEHRKTKEIKICVPAGLKGEVETLISRLRASEHEEVLWRVIEDPALSPGDCTMEWGDGGAVRDSVRTARDIRSHLEALLGGPLPQTAEFGNSEADQSVVLSESAGESASVEGEEP</sequence>
<evidence type="ECO:0000313" key="3">
    <source>
        <dbReference type="Proteomes" id="UP000249417"/>
    </source>
</evidence>
<feature type="compositionally biased region" description="Low complexity" evidence="1">
    <location>
        <begin position="225"/>
        <end position="243"/>
    </location>
</feature>
<reference evidence="2 3" key="1">
    <citation type="submission" date="2017-08" db="EMBL/GenBank/DDBJ databases">
        <title>Infants hospitalized years apart are colonized by the same room-sourced microbial strains.</title>
        <authorList>
            <person name="Brooks B."/>
            <person name="Olm M.R."/>
            <person name="Firek B.A."/>
            <person name="Baker R."/>
            <person name="Thomas B.C."/>
            <person name="Morowitz M.J."/>
            <person name="Banfield J.F."/>
        </authorList>
    </citation>
    <scope>NUCLEOTIDE SEQUENCE [LARGE SCALE GENOMIC DNA]</scope>
    <source>
        <strain evidence="2">S2_005_002_R2_29</strain>
    </source>
</reference>
<comment type="caution">
    <text evidence="2">The sequence shown here is derived from an EMBL/GenBank/DDBJ whole genome shotgun (WGS) entry which is preliminary data.</text>
</comment>
<feature type="region of interest" description="Disordered" evidence="1">
    <location>
        <begin position="210"/>
        <end position="243"/>
    </location>
</feature>
<name>A0A2W5PIY4_9BACT</name>
<organism evidence="2 3">
    <name type="scientific">Micavibrio aeruginosavorus</name>
    <dbReference type="NCBI Taxonomy" id="349221"/>
    <lineage>
        <taxon>Bacteria</taxon>
        <taxon>Pseudomonadati</taxon>
        <taxon>Bdellovibrionota</taxon>
        <taxon>Bdellovibrionia</taxon>
        <taxon>Bdellovibrionales</taxon>
        <taxon>Pseudobdellovibrionaceae</taxon>
        <taxon>Micavibrio</taxon>
    </lineage>
</organism>